<evidence type="ECO:0000313" key="2">
    <source>
        <dbReference type="EMBL" id="RMI14375.1"/>
    </source>
</evidence>
<organism evidence="1 4">
    <name type="scientific">Teichococcus wenyumeiae</name>
    <dbReference type="NCBI Taxonomy" id="2478470"/>
    <lineage>
        <taxon>Bacteria</taxon>
        <taxon>Pseudomonadati</taxon>
        <taxon>Pseudomonadota</taxon>
        <taxon>Alphaproteobacteria</taxon>
        <taxon>Acetobacterales</taxon>
        <taxon>Roseomonadaceae</taxon>
        <taxon>Roseomonas</taxon>
    </lineage>
</organism>
<dbReference type="OrthoDB" id="7410629at2"/>
<dbReference type="EMBL" id="RFLX01000120">
    <property type="protein sequence ID" value="RMI14375.1"/>
    <property type="molecule type" value="Genomic_DNA"/>
</dbReference>
<keyword evidence="3" id="KW-1185">Reference proteome</keyword>
<dbReference type="RefSeq" id="WP_120641173.1">
    <property type="nucleotide sequence ID" value="NZ_RAQU01000367.1"/>
</dbReference>
<protein>
    <recommendedName>
        <fullName evidence="5">IS110 family transposase</fullName>
    </recommendedName>
</protein>
<dbReference type="AlphaFoldDB" id="A0A3A9JBR6"/>
<dbReference type="Proteomes" id="UP000274097">
    <property type="component" value="Unassembled WGS sequence"/>
</dbReference>
<comment type="caution">
    <text evidence="1">The sequence shown here is derived from an EMBL/GenBank/DDBJ whole genome shotgun (WGS) entry which is preliminary data.</text>
</comment>
<evidence type="ECO:0008006" key="5">
    <source>
        <dbReference type="Google" id="ProtNLM"/>
    </source>
</evidence>
<sequence length="67" mass="8138">MRENQYSPGVYKGWRFPPLKAWGMRLMQRIGPKKARIAVARKIAMILRRIWIDGTEFWWTREETKMV</sequence>
<dbReference type="InParanoid" id="A0A3A9JBR6"/>
<evidence type="ECO:0000313" key="3">
    <source>
        <dbReference type="Proteomes" id="UP000274097"/>
    </source>
</evidence>
<gene>
    <name evidence="1" type="ORF">D6Z83_27145</name>
    <name evidence="2" type="ORF">EBE87_28055</name>
</gene>
<dbReference type="EMBL" id="RAQU01000367">
    <property type="protein sequence ID" value="RKK01036.1"/>
    <property type="molecule type" value="Genomic_DNA"/>
</dbReference>
<evidence type="ECO:0000313" key="4">
    <source>
        <dbReference type="Proteomes" id="UP000278036"/>
    </source>
</evidence>
<proteinExistence type="predicted"/>
<name>A0A3A9JBR6_9PROT</name>
<reference evidence="1 4" key="1">
    <citation type="submission" date="2018-09" db="EMBL/GenBank/DDBJ databases">
        <title>Roseomonas sp. nov., isolated from feces of Tibetan antelopes in the Qinghai-Tibet plateau, China.</title>
        <authorList>
            <person name="Tian Z."/>
        </authorList>
    </citation>
    <scope>NUCLEOTIDE SEQUENCE [LARGE SCALE GENOMIC DNA]</scope>
    <source>
        <strain evidence="2 3">Z23</strain>
        <strain evidence="1 4">Z24</strain>
    </source>
</reference>
<accession>A0A3A9JBR6</accession>
<dbReference type="Proteomes" id="UP000278036">
    <property type="component" value="Unassembled WGS sequence"/>
</dbReference>
<evidence type="ECO:0000313" key="1">
    <source>
        <dbReference type="EMBL" id="RKK01036.1"/>
    </source>
</evidence>